<evidence type="ECO:0008006" key="4">
    <source>
        <dbReference type="Google" id="ProtNLM"/>
    </source>
</evidence>
<evidence type="ECO:0000256" key="1">
    <source>
        <dbReference type="SAM" id="MobiDB-lite"/>
    </source>
</evidence>
<organism evidence="2 3">
    <name type="scientific">Mytilus coruscus</name>
    <name type="common">Sea mussel</name>
    <dbReference type="NCBI Taxonomy" id="42192"/>
    <lineage>
        <taxon>Eukaryota</taxon>
        <taxon>Metazoa</taxon>
        <taxon>Spiralia</taxon>
        <taxon>Lophotrochozoa</taxon>
        <taxon>Mollusca</taxon>
        <taxon>Bivalvia</taxon>
        <taxon>Autobranchia</taxon>
        <taxon>Pteriomorphia</taxon>
        <taxon>Mytilida</taxon>
        <taxon>Mytiloidea</taxon>
        <taxon>Mytilidae</taxon>
        <taxon>Mytilinae</taxon>
        <taxon>Mytilus</taxon>
    </lineage>
</organism>
<gene>
    <name evidence="2" type="ORF">MCOR_58309</name>
</gene>
<accession>A0A6J8F4N5</accession>
<dbReference type="AlphaFoldDB" id="A0A6J8F4N5"/>
<reference evidence="2 3" key="1">
    <citation type="submission" date="2020-06" db="EMBL/GenBank/DDBJ databases">
        <authorList>
            <person name="Li R."/>
            <person name="Bekaert M."/>
        </authorList>
    </citation>
    <scope>NUCLEOTIDE SEQUENCE [LARGE SCALE GENOMIC DNA]</scope>
    <source>
        <strain evidence="3">wild</strain>
    </source>
</reference>
<name>A0A6J8F4N5_MYTCO</name>
<evidence type="ECO:0000313" key="3">
    <source>
        <dbReference type="Proteomes" id="UP000507470"/>
    </source>
</evidence>
<evidence type="ECO:0000313" key="2">
    <source>
        <dbReference type="EMBL" id="CAC5426615.1"/>
    </source>
</evidence>
<dbReference type="EMBL" id="CACVKT020010438">
    <property type="protein sequence ID" value="CAC5426615.1"/>
    <property type="molecule type" value="Genomic_DNA"/>
</dbReference>
<protein>
    <recommendedName>
        <fullName evidence="4">SAM domain-containing protein</fullName>
    </recommendedName>
</protein>
<sequence>MEEIECLDAEMFLKWVKEKTPDDFDEGIRIINENKINGHIFMSLTDRDLKDLFPEFMIRKRIRDLQITEQRAVKKFLERRMYNITPARTNRGRKRKNNENNEHVHQKEQGLTKEKGLPLKLTETTEEEVDTSNQETAEVPLEVAESAHNDAIIISTGADSTDMTEEIITEDRVLKTTDTSKKGRGKSEKVPEQEKIEDRSAQSLDKELRRCSPKTTEKKVEQLLRLTVEYRCSYATTLPKHSRVEDMIGTYPVFKSTDILITNLLATINLEENIISHKLLEKNLKRMSTEILDFVYAKNLTTVPRSALKSEDQQILVAMAQLPLILDKREKGKSVPVPQLVHIVKKDEMWQEITAKHKNSTSPWIMYQRHGDQEIITVMIKQSIIKKASSAVNAVLALMGIYYMAMLPYPSNCSAALLYIQGQVLLDEVHRKDKSVFNKAKEIFENFVLKEVDLFA</sequence>
<dbReference type="OrthoDB" id="10566623at2759"/>
<feature type="compositionally biased region" description="Basic and acidic residues" evidence="1">
    <location>
        <begin position="97"/>
        <end position="116"/>
    </location>
</feature>
<feature type="region of interest" description="Disordered" evidence="1">
    <location>
        <begin position="177"/>
        <end position="207"/>
    </location>
</feature>
<proteinExistence type="predicted"/>
<feature type="region of interest" description="Disordered" evidence="1">
    <location>
        <begin position="88"/>
        <end position="116"/>
    </location>
</feature>
<dbReference type="Proteomes" id="UP000507470">
    <property type="component" value="Unassembled WGS sequence"/>
</dbReference>
<keyword evidence="3" id="KW-1185">Reference proteome</keyword>